<keyword evidence="15" id="KW-1185">Reference proteome</keyword>
<evidence type="ECO:0000256" key="8">
    <source>
        <dbReference type="ARBA" id="ARBA00022490"/>
    </source>
</evidence>
<evidence type="ECO:0000313" key="14">
    <source>
        <dbReference type="EMBL" id="TVM18346.1"/>
    </source>
</evidence>
<dbReference type="NCBIfam" id="NF002634">
    <property type="entry name" value="PRK02304.1-3"/>
    <property type="match status" value="1"/>
</dbReference>
<dbReference type="PANTHER" id="PTHR32315">
    <property type="entry name" value="ADENINE PHOSPHORIBOSYLTRANSFERASE"/>
    <property type="match status" value="1"/>
</dbReference>
<dbReference type="Proteomes" id="UP000448292">
    <property type="component" value="Unassembled WGS sequence"/>
</dbReference>
<dbReference type="GO" id="GO:0006168">
    <property type="term" value="P:adenine salvage"/>
    <property type="evidence" value="ECO:0007669"/>
    <property type="project" value="InterPro"/>
</dbReference>
<dbReference type="GO" id="GO:0006166">
    <property type="term" value="P:purine ribonucleoside salvage"/>
    <property type="evidence" value="ECO:0007669"/>
    <property type="project" value="UniProtKB-UniRule"/>
</dbReference>
<dbReference type="RefSeq" id="WP_144302347.1">
    <property type="nucleotide sequence ID" value="NZ_QMIE01000004.1"/>
</dbReference>
<dbReference type="GO" id="GO:0016208">
    <property type="term" value="F:AMP binding"/>
    <property type="evidence" value="ECO:0007669"/>
    <property type="project" value="TreeGrafter"/>
</dbReference>
<comment type="caution">
    <text evidence="14">The sequence shown here is derived from an EMBL/GenBank/DDBJ whole genome shotgun (WGS) entry which is preliminary data.</text>
</comment>
<dbReference type="GO" id="GO:0005737">
    <property type="term" value="C:cytoplasm"/>
    <property type="evidence" value="ECO:0007669"/>
    <property type="project" value="UniProtKB-SubCell"/>
</dbReference>
<dbReference type="InterPro" id="IPR029057">
    <property type="entry name" value="PRTase-like"/>
</dbReference>
<dbReference type="OrthoDB" id="9803963at2"/>
<sequence>MDLRSYIRDIPDFPKEGIVFFDITPLLGDGKAFGEAIDNLYEKFKDTGATKVLAAEARGFIFGAPLAYKMGIGFVPVRKPGKLPYKTVNVTYDLEYGSDTLCMHQDAVAEGEKVLVIDDLLATGGTAAGMLKLVQEVKGEIVGLGFLVQLGFLDGKDKLDEQGYTCLLTL</sequence>
<evidence type="ECO:0000313" key="15">
    <source>
        <dbReference type="Proteomes" id="UP000448292"/>
    </source>
</evidence>
<reference evidence="14 15" key="1">
    <citation type="submission" date="2018-06" db="EMBL/GenBank/DDBJ databases">
        <title>Complete genome of Desulfovibrio indonesiensis P37SLT.</title>
        <authorList>
            <person name="Crispim J.S."/>
            <person name="Vidigal P.M.P."/>
            <person name="Silva L.C.F."/>
            <person name="Laguardia C.N."/>
            <person name="Araujo L.C."/>
            <person name="Dias R.S."/>
            <person name="Sousa M.P."/>
            <person name="Paula S.O."/>
            <person name="Silva C."/>
        </authorList>
    </citation>
    <scope>NUCLEOTIDE SEQUENCE [LARGE SCALE GENOMIC DNA]</scope>
    <source>
        <strain evidence="14 15">P37SLT</strain>
    </source>
</reference>
<gene>
    <name evidence="12" type="primary">apt</name>
    <name evidence="14" type="ORF">DPQ33_06220</name>
</gene>
<dbReference type="InterPro" id="IPR000836">
    <property type="entry name" value="PRTase_dom"/>
</dbReference>
<evidence type="ECO:0000256" key="9">
    <source>
        <dbReference type="ARBA" id="ARBA00022676"/>
    </source>
</evidence>
<dbReference type="FunFam" id="3.40.50.2020:FF:000004">
    <property type="entry name" value="Adenine phosphoribosyltransferase"/>
    <property type="match status" value="1"/>
</dbReference>
<evidence type="ECO:0000256" key="6">
    <source>
        <dbReference type="ARBA" id="ARBA00011738"/>
    </source>
</evidence>
<evidence type="ECO:0000256" key="1">
    <source>
        <dbReference type="ARBA" id="ARBA00000868"/>
    </source>
</evidence>
<proteinExistence type="inferred from homology"/>
<dbReference type="GO" id="GO:0003999">
    <property type="term" value="F:adenine phosphoribosyltransferase activity"/>
    <property type="evidence" value="ECO:0007669"/>
    <property type="project" value="UniProtKB-UniRule"/>
</dbReference>
<evidence type="ECO:0000256" key="3">
    <source>
        <dbReference type="ARBA" id="ARBA00004496"/>
    </source>
</evidence>
<dbReference type="Gene3D" id="3.40.50.2020">
    <property type="match status" value="1"/>
</dbReference>
<dbReference type="SUPFAM" id="SSF53271">
    <property type="entry name" value="PRTase-like"/>
    <property type="match status" value="1"/>
</dbReference>
<keyword evidence="9 12" id="KW-0328">Glycosyltransferase</keyword>
<comment type="subcellular location">
    <subcellularLocation>
        <location evidence="3 12">Cytoplasm</location>
    </subcellularLocation>
</comment>
<evidence type="ECO:0000256" key="4">
    <source>
        <dbReference type="ARBA" id="ARBA00004659"/>
    </source>
</evidence>
<feature type="domain" description="Phosphoribosyltransferase" evidence="13">
    <location>
        <begin position="35"/>
        <end position="148"/>
    </location>
</feature>
<keyword evidence="8 12" id="KW-0963">Cytoplasm</keyword>
<organism evidence="14 15">
    <name type="scientific">Oceanidesulfovibrio indonesiensis</name>
    <dbReference type="NCBI Taxonomy" id="54767"/>
    <lineage>
        <taxon>Bacteria</taxon>
        <taxon>Pseudomonadati</taxon>
        <taxon>Thermodesulfobacteriota</taxon>
        <taxon>Desulfovibrionia</taxon>
        <taxon>Desulfovibrionales</taxon>
        <taxon>Desulfovibrionaceae</taxon>
        <taxon>Oceanidesulfovibrio</taxon>
    </lineage>
</organism>
<name>A0A7M3MG98_9BACT</name>
<evidence type="ECO:0000256" key="12">
    <source>
        <dbReference type="HAMAP-Rule" id="MF_00004"/>
    </source>
</evidence>
<evidence type="ECO:0000256" key="2">
    <source>
        <dbReference type="ARBA" id="ARBA00003968"/>
    </source>
</evidence>
<dbReference type="EMBL" id="QMIE01000004">
    <property type="protein sequence ID" value="TVM18346.1"/>
    <property type="molecule type" value="Genomic_DNA"/>
</dbReference>
<dbReference type="HAMAP" id="MF_00004">
    <property type="entry name" value="Aden_phosphoribosyltr"/>
    <property type="match status" value="1"/>
</dbReference>
<comment type="function">
    <text evidence="2 12">Catalyzes a salvage reaction resulting in the formation of AMP, that is energically less costly than de novo synthesis.</text>
</comment>
<evidence type="ECO:0000256" key="10">
    <source>
        <dbReference type="ARBA" id="ARBA00022679"/>
    </source>
</evidence>
<dbReference type="AlphaFoldDB" id="A0A7M3MG98"/>
<dbReference type="Pfam" id="PF00156">
    <property type="entry name" value="Pribosyltran"/>
    <property type="match status" value="1"/>
</dbReference>
<evidence type="ECO:0000256" key="11">
    <source>
        <dbReference type="ARBA" id="ARBA00022726"/>
    </source>
</evidence>
<comment type="subunit">
    <text evidence="6 12">Homodimer.</text>
</comment>
<dbReference type="UniPathway" id="UPA00588">
    <property type="reaction ID" value="UER00646"/>
</dbReference>
<dbReference type="CDD" id="cd06223">
    <property type="entry name" value="PRTases_typeI"/>
    <property type="match status" value="1"/>
</dbReference>
<comment type="pathway">
    <text evidence="4 12">Purine metabolism; AMP biosynthesis via salvage pathway; AMP from adenine: step 1/1.</text>
</comment>
<dbReference type="NCBIfam" id="NF002636">
    <property type="entry name" value="PRK02304.1-5"/>
    <property type="match status" value="1"/>
</dbReference>
<keyword evidence="11 12" id="KW-0660">Purine salvage</keyword>
<dbReference type="NCBIfam" id="TIGR01090">
    <property type="entry name" value="apt"/>
    <property type="match status" value="1"/>
</dbReference>
<comment type="similarity">
    <text evidence="5 12">Belongs to the purine/pyrimidine phosphoribosyltransferase family.</text>
</comment>
<protein>
    <recommendedName>
        <fullName evidence="7 12">Adenine phosphoribosyltransferase</fullName>
        <shortName evidence="12">APRT</shortName>
        <ecNumber evidence="7 12">2.4.2.7</ecNumber>
    </recommendedName>
</protein>
<evidence type="ECO:0000256" key="5">
    <source>
        <dbReference type="ARBA" id="ARBA00008391"/>
    </source>
</evidence>
<dbReference type="EC" id="2.4.2.7" evidence="7 12"/>
<evidence type="ECO:0000259" key="13">
    <source>
        <dbReference type="Pfam" id="PF00156"/>
    </source>
</evidence>
<dbReference type="GO" id="GO:0044209">
    <property type="term" value="P:AMP salvage"/>
    <property type="evidence" value="ECO:0007669"/>
    <property type="project" value="UniProtKB-UniRule"/>
</dbReference>
<accession>A0A7M3MG98</accession>
<dbReference type="GO" id="GO:0002055">
    <property type="term" value="F:adenine binding"/>
    <property type="evidence" value="ECO:0007669"/>
    <property type="project" value="TreeGrafter"/>
</dbReference>
<dbReference type="InterPro" id="IPR050054">
    <property type="entry name" value="UPRTase/APRTase"/>
</dbReference>
<dbReference type="PANTHER" id="PTHR32315:SF3">
    <property type="entry name" value="ADENINE PHOSPHORIBOSYLTRANSFERASE"/>
    <property type="match status" value="1"/>
</dbReference>
<comment type="catalytic activity">
    <reaction evidence="1 12">
        <text>AMP + diphosphate = 5-phospho-alpha-D-ribose 1-diphosphate + adenine</text>
        <dbReference type="Rhea" id="RHEA:16609"/>
        <dbReference type="ChEBI" id="CHEBI:16708"/>
        <dbReference type="ChEBI" id="CHEBI:33019"/>
        <dbReference type="ChEBI" id="CHEBI:58017"/>
        <dbReference type="ChEBI" id="CHEBI:456215"/>
        <dbReference type="EC" id="2.4.2.7"/>
    </reaction>
</comment>
<dbReference type="InterPro" id="IPR005764">
    <property type="entry name" value="Ade_phspho_trans"/>
</dbReference>
<keyword evidence="10 12" id="KW-0808">Transferase</keyword>
<evidence type="ECO:0000256" key="7">
    <source>
        <dbReference type="ARBA" id="ARBA00011893"/>
    </source>
</evidence>